<reference evidence="1" key="2">
    <citation type="submission" date="2020-05" db="UniProtKB">
        <authorList>
            <consortium name="EnsemblMetazoa"/>
        </authorList>
    </citation>
    <scope>IDENTIFICATION</scope>
    <source>
        <strain evidence="1">ACHKN1017</strain>
    </source>
</reference>
<dbReference type="VEuPathDB" id="VectorBase:ACHR014382"/>
<organism evidence="1 2">
    <name type="scientific">Anopheles christyi</name>
    <dbReference type="NCBI Taxonomy" id="43041"/>
    <lineage>
        <taxon>Eukaryota</taxon>
        <taxon>Metazoa</taxon>
        <taxon>Ecdysozoa</taxon>
        <taxon>Arthropoda</taxon>
        <taxon>Hexapoda</taxon>
        <taxon>Insecta</taxon>
        <taxon>Pterygota</taxon>
        <taxon>Neoptera</taxon>
        <taxon>Endopterygota</taxon>
        <taxon>Diptera</taxon>
        <taxon>Nematocera</taxon>
        <taxon>Culicoidea</taxon>
        <taxon>Culicidae</taxon>
        <taxon>Anophelinae</taxon>
        <taxon>Anopheles</taxon>
    </lineage>
</organism>
<evidence type="ECO:0000313" key="2">
    <source>
        <dbReference type="Proteomes" id="UP000075881"/>
    </source>
</evidence>
<accession>A0A182KIX2</accession>
<dbReference type="Proteomes" id="UP000075881">
    <property type="component" value="Unassembled WGS sequence"/>
</dbReference>
<sequence>MNGFRFLIADASVAIPVIVGW</sequence>
<keyword evidence="2" id="KW-1185">Reference proteome</keyword>
<dbReference type="EnsemblMetazoa" id="ACHR014382-RA">
    <property type="protein sequence ID" value="ACHR014382-PA"/>
    <property type="gene ID" value="ACHR014382"/>
</dbReference>
<protein>
    <submittedName>
        <fullName evidence="1">Uncharacterized protein</fullName>
    </submittedName>
</protein>
<name>A0A182KIX2_9DIPT</name>
<dbReference type="AlphaFoldDB" id="A0A182KIX2"/>
<evidence type="ECO:0000313" key="1">
    <source>
        <dbReference type="EnsemblMetazoa" id="ACHR014382-PA"/>
    </source>
</evidence>
<reference evidence="2" key="1">
    <citation type="submission" date="2013-03" db="EMBL/GenBank/DDBJ databases">
        <title>The Genome Sequence of Anopheles christyi ACHKN1017.</title>
        <authorList>
            <consortium name="The Broad Institute Genomics Platform"/>
            <person name="Neafsey D.E."/>
            <person name="Besansky N."/>
            <person name="Walker B."/>
            <person name="Young S.K."/>
            <person name="Zeng Q."/>
            <person name="Gargeya S."/>
            <person name="Fitzgerald M."/>
            <person name="Haas B."/>
            <person name="Abouelleil A."/>
            <person name="Allen A.W."/>
            <person name="Alvarado L."/>
            <person name="Arachchi H.M."/>
            <person name="Berlin A.M."/>
            <person name="Chapman S.B."/>
            <person name="Gainer-Dewar J."/>
            <person name="Goldberg J."/>
            <person name="Griggs A."/>
            <person name="Gujja S."/>
            <person name="Hansen M."/>
            <person name="Howarth C."/>
            <person name="Imamovic A."/>
            <person name="Ireland A."/>
            <person name="Larimer J."/>
            <person name="McCowan C."/>
            <person name="Murphy C."/>
            <person name="Pearson M."/>
            <person name="Poon T.W."/>
            <person name="Priest M."/>
            <person name="Roberts A."/>
            <person name="Saif S."/>
            <person name="Shea T."/>
            <person name="Sisk P."/>
            <person name="Sykes S."/>
            <person name="Wortman J."/>
            <person name="Nusbaum C."/>
            <person name="Birren B."/>
        </authorList>
    </citation>
    <scope>NUCLEOTIDE SEQUENCE [LARGE SCALE GENOMIC DNA]</scope>
    <source>
        <strain evidence="2">ACHKN1017</strain>
    </source>
</reference>
<proteinExistence type="predicted"/>